<accession>A0A8X8A6Q8</accession>
<dbReference type="EMBL" id="JAAWWB010000004">
    <property type="protein sequence ID" value="KAG6784003.1"/>
    <property type="molecule type" value="Genomic_DNA"/>
</dbReference>
<feature type="region of interest" description="Disordered" evidence="1">
    <location>
        <begin position="64"/>
        <end position="90"/>
    </location>
</feature>
<gene>
    <name evidence="2" type="ORF">POTOM_009685</name>
</gene>
<protein>
    <submittedName>
        <fullName evidence="2">Uncharacterized protein</fullName>
    </submittedName>
</protein>
<feature type="region of interest" description="Disordered" evidence="1">
    <location>
        <begin position="226"/>
        <end position="256"/>
    </location>
</feature>
<dbReference type="OrthoDB" id="273230at2759"/>
<evidence type="ECO:0000256" key="1">
    <source>
        <dbReference type="SAM" id="MobiDB-lite"/>
    </source>
</evidence>
<keyword evidence="3" id="KW-1185">Reference proteome</keyword>
<dbReference type="PANTHER" id="PTHR35706">
    <property type="entry name" value="F14O23.11 PROTEIN"/>
    <property type="match status" value="1"/>
</dbReference>
<evidence type="ECO:0000313" key="2">
    <source>
        <dbReference type="EMBL" id="KAG6784003.1"/>
    </source>
</evidence>
<sequence>MQKRLQISLFKLLLRRPFEHSPKPTNPSPLQSRALISTYFVPNSIDSRNPKFLHTPVSNLHTFTHPFRPNTRALTDQNRRGHSTESGGESVPLLDVNREVDMINLKFAEAREEIEMASESKETVYFDEEAECARAAVKEVMDLFEGLLGKLPESEKAALQRSMGLKMEQLKAELQQWKGLCYAALDIYGAGEGWLYANTVGRVKLQSMVFKDYLVDTERDVGNCSPYKKQSIQGKERAKGKWTASGKYGQAASSAT</sequence>
<dbReference type="AlphaFoldDB" id="A0A8X8A6Q8"/>
<dbReference type="PANTHER" id="PTHR35706:SF1">
    <property type="entry name" value="EMBRYOGENESIS-LIKE PROTEIN"/>
    <property type="match status" value="1"/>
</dbReference>
<dbReference type="InterPro" id="IPR053325">
    <property type="entry name" value="H3-Acetyl_Activator"/>
</dbReference>
<name>A0A8X8A6Q8_POPTO</name>
<comment type="caution">
    <text evidence="2">The sequence shown here is derived from an EMBL/GenBank/DDBJ whole genome shotgun (WGS) entry which is preliminary data.</text>
</comment>
<organism evidence="2 3">
    <name type="scientific">Populus tomentosa</name>
    <name type="common">Chinese white poplar</name>
    <dbReference type="NCBI Taxonomy" id="118781"/>
    <lineage>
        <taxon>Eukaryota</taxon>
        <taxon>Viridiplantae</taxon>
        <taxon>Streptophyta</taxon>
        <taxon>Embryophyta</taxon>
        <taxon>Tracheophyta</taxon>
        <taxon>Spermatophyta</taxon>
        <taxon>Magnoliopsida</taxon>
        <taxon>eudicotyledons</taxon>
        <taxon>Gunneridae</taxon>
        <taxon>Pentapetalae</taxon>
        <taxon>rosids</taxon>
        <taxon>fabids</taxon>
        <taxon>Malpighiales</taxon>
        <taxon>Salicaceae</taxon>
        <taxon>Saliceae</taxon>
        <taxon>Populus</taxon>
    </lineage>
</organism>
<proteinExistence type="predicted"/>
<evidence type="ECO:0000313" key="3">
    <source>
        <dbReference type="Proteomes" id="UP000886885"/>
    </source>
</evidence>
<reference evidence="2" key="1">
    <citation type="journal article" date="2020" name="bioRxiv">
        <title>Hybrid origin of Populus tomentosa Carr. identified through genome sequencing and phylogenomic analysis.</title>
        <authorList>
            <person name="An X."/>
            <person name="Gao K."/>
            <person name="Chen Z."/>
            <person name="Li J."/>
            <person name="Yang X."/>
            <person name="Yang X."/>
            <person name="Zhou J."/>
            <person name="Guo T."/>
            <person name="Zhao T."/>
            <person name="Huang S."/>
            <person name="Miao D."/>
            <person name="Khan W.U."/>
            <person name="Rao P."/>
            <person name="Ye M."/>
            <person name="Lei B."/>
            <person name="Liao W."/>
            <person name="Wang J."/>
            <person name="Ji L."/>
            <person name="Li Y."/>
            <person name="Guo B."/>
            <person name="Mustafa N.S."/>
            <person name="Li S."/>
            <person name="Yun Q."/>
            <person name="Keller S.R."/>
            <person name="Mao J."/>
            <person name="Zhang R."/>
            <person name="Strauss S.H."/>
        </authorList>
    </citation>
    <scope>NUCLEOTIDE SEQUENCE</scope>
    <source>
        <strain evidence="2">GM15</strain>
        <tissue evidence="2">Leaf</tissue>
    </source>
</reference>
<dbReference type="Proteomes" id="UP000886885">
    <property type="component" value="Chromosome 2D"/>
</dbReference>